<proteinExistence type="predicted"/>
<organism evidence="3 4">
    <name type="scientific">Haloferax sulfurifontis</name>
    <dbReference type="NCBI Taxonomy" id="255616"/>
    <lineage>
        <taxon>Archaea</taxon>
        <taxon>Methanobacteriati</taxon>
        <taxon>Methanobacteriota</taxon>
        <taxon>Stenosarchaea group</taxon>
        <taxon>Halobacteria</taxon>
        <taxon>Halobacteriales</taxon>
        <taxon>Haloferacaceae</taxon>
        <taxon>Haloferax</taxon>
    </lineage>
</organism>
<protein>
    <submittedName>
        <fullName evidence="3">Alpha/beta hydrolase</fullName>
    </submittedName>
</protein>
<comment type="caution">
    <text evidence="3">The sequence shown here is derived from an EMBL/GenBank/DDBJ whole genome shotgun (WGS) entry which is preliminary data.</text>
</comment>
<gene>
    <name evidence="3" type="ORF">GCM10007209_02590</name>
</gene>
<evidence type="ECO:0000256" key="1">
    <source>
        <dbReference type="SAM" id="MobiDB-lite"/>
    </source>
</evidence>
<reference evidence="3" key="2">
    <citation type="submission" date="2020-09" db="EMBL/GenBank/DDBJ databases">
        <authorList>
            <person name="Sun Q."/>
            <person name="Sedlacek I."/>
        </authorList>
    </citation>
    <scope>NUCLEOTIDE SEQUENCE</scope>
    <source>
        <strain evidence="3">CCM 7217</strain>
    </source>
</reference>
<keyword evidence="3" id="KW-0378">Hydrolase</keyword>
<evidence type="ECO:0000313" key="3">
    <source>
        <dbReference type="EMBL" id="GGC44431.1"/>
    </source>
</evidence>
<accession>A0A830DV42</accession>
<feature type="domain" description="Dienelactone hydrolase" evidence="2">
    <location>
        <begin position="94"/>
        <end position="172"/>
    </location>
</feature>
<name>A0A830DV42_9EURY</name>
<dbReference type="AlphaFoldDB" id="A0A830DV42"/>
<evidence type="ECO:0000313" key="4">
    <source>
        <dbReference type="Proteomes" id="UP000646833"/>
    </source>
</evidence>
<evidence type="ECO:0000259" key="2">
    <source>
        <dbReference type="Pfam" id="PF01738"/>
    </source>
</evidence>
<dbReference type="InterPro" id="IPR029058">
    <property type="entry name" value="AB_hydrolase_fold"/>
</dbReference>
<dbReference type="GO" id="GO:0016787">
    <property type="term" value="F:hydrolase activity"/>
    <property type="evidence" value="ECO:0007669"/>
    <property type="project" value="UniProtKB-KW"/>
</dbReference>
<dbReference type="Proteomes" id="UP000646833">
    <property type="component" value="Unassembled WGS sequence"/>
</dbReference>
<dbReference type="Gene3D" id="3.40.50.1820">
    <property type="entry name" value="alpha/beta hydrolase"/>
    <property type="match status" value="1"/>
</dbReference>
<dbReference type="EMBL" id="BMCI01000001">
    <property type="protein sequence ID" value="GGC44431.1"/>
    <property type="molecule type" value="Genomic_DNA"/>
</dbReference>
<dbReference type="SUPFAM" id="SSF53474">
    <property type="entry name" value="alpha/beta-Hydrolases"/>
    <property type="match status" value="1"/>
</dbReference>
<reference evidence="3" key="1">
    <citation type="journal article" date="2014" name="Int. J. Syst. Evol. Microbiol.">
        <title>Complete genome sequence of Corynebacterium casei LMG S-19264T (=DSM 44701T), isolated from a smear-ripened cheese.</title>
        <authorList>
            <consortium name="US DOE Joint Genome Institute (JGI-PGF)"/>
            <person name="Walter F."/>
            <person name="Albersmeier A."/>
            <person name="Kalinowski J."/>
            <person name="Ruckert C."/>
        </authorList>
    </citation>
    <scope>NUCLEOTIDE SEQUENCE</scope>
    <source>
        <strain evidence="3">CCM 7217</strain>
    </source>
</reference>
<feature type="region of interest" description="Disordered" evidence="1">
    <location>
        <begin position="10"/>
        <end position="33"/>
    </location>
</feature>
<feature type="compositionally biased region" description="Basic and acidic residues" evidence="1">
    <location>
        <begin position="11"/>
        <end position="24"/>
    </location>
</feature>
<dbReference type="RefSeq" id="WP_188422944.1">
    <property type="nucleotide sequence ID" value="NZ_BMCI01000001.1"/>
</dbReference>
<sequence length="215" mass="22710">MTETILVPGGRDVRATLDRARGDGADGTDDTGDAAGQGAAIVVACPPHPQHQGHRGDARLVAVSDALTARGVDCLRFDYGPWDEGHGERADTLRAVEWAAERYDRVGLFGFSFGGAMALLAAAEGADADAVSALAPAGRLADDLDAVAAFDRIPVPVQVIYGTRDDVADWEPVVERAREYHQPVVEFAADHFFIGQEEKVAAAVADFLVSNLGVE</sequence>
<dbReference type="InterPro" id="IPR002925">
    <property type="entry name" value="Dienelactn_hydro"/>
</dbReference>
<dbReference type="Pfam" id="PF01738">
    <property type="entry name" value="DLH"/>
    <property type="match status" value="1"/>
</dbReference>